<feature type="non-terminal residue" evidence="2">
    <location>
        <position position="1"/>
    </location>
</feature>
<keyword evidence="1" id="KW-0472">Membrane</keyword>
<feature type="transmembrane region" description="Helical" evidence="1">
    <location>
        <begin position="12"/>
        <end position="33"/>
    </location>
</feature>
<keyword evidence="1" id="KW-0812">Transmembrane</keyword>
<dbReference type="EMBL" id="KN671949">
    <property type="protein sequence ID" value="KHM99194.1"/>
    <property type="molecule type" value="Genomic_DNA"/>
</dbReference>
<dbReference type="PANTHER" id="PTHR45085:SF3">
    <property type="entry name" value="S-ADENOSYL-L-METHIONINE-DEPENDENT METHYLTRANSFERASES SUPERFAMILY PROTEIN"/>
    <property type="match status" value="1"/>
</dbReference>
<feature type="non-terminal residue" evidence="2">
    <location>
        <position position="157"/>
    </location>
</feature>
<sequence length="157" mass="18210">RLIVKFLKCLSFVAIAVTSLTLLFLFLCMLDTYNPHHVPQKLHLCFPKSTCNFSSTHPMSLPRSTPCMFNPLLFFFLLFRDHLLLCFTAFNHSRVLCVFVSSSHKVAMLRRFDIHDVTGFEILESLSLVKHADPHNLLFFDGTFHLTFSISMFNFIF</sequence>
<keyword evidence="1" id="KW-1133">Transmembrane helix</keyword>
<evidence type="ECO:0000256" key="1">
    <source>
        <dbReference type="SAM" id="Phobius"/>
    </source>
</evidence>
<organism evidence="2">
    <name type="scientific">Glycine soja</name>
    <name type="common">Wild soybean</name>
    <dbReference type="NCBI Taxonomy" id="3848"/>
    <lineage>
        <taxon>Eukaryota</taxon>
        <taxon>Viridiplantae</taxon>
        <taxon>Streptophyta</taxon>
        <taxon>Embryophyta</taxon>
        <taxon>Tracheophyta</taxon>
        <taxon>Spermatophyta</taxon>
        <taxon>Magnoliopsida</taxon>
        <taxon>eudicotyledons</taxon>
        <taxon>Gunneridae</taxon>
        <taxon>Pentapetalae</taxon>
        <taxon>rosids</taxon>
        <taxon>fabids</taxon>
        <taxon>Fabales</taxon>
        <taxon>Fabaceae</taxon>
        <taxon>Papilionoideae</taxon>
        <taxon>50 kb inversion clade</taxon>
        <taxon>NPAAA clade</taxon>
        <taxon>indigoferoid/millettioid clade</taxon>
        <taxon>Phaseoleae</taxon>
        <taxon>Glycine</taxon>
        <taxon>Glycine subgen. Soja</taxon>
    </lineage>
</organism>
<dbReference type="Proteomes" id="UP000053555">
    <property type="component" value="Unassembled WGS sequence"/>
</dbReference>
<reference evidence="2" key="1">
    <citation type="submission" date="2014-07" db="EMBL/GenBank/DDBJ databases">
        <title>Identification of a novel salt tolerance gene in wild soybean by whole-genome sequencing.</title>
        <authorList>
            <person name="Lam H.-M."/>
            <person name="Qi X."/>
            <person name="Li M.-W."/>
            <person name="Liu X."/>
            <person name="Xie M."/>
            <person name="Ni M."/>
            <person name="Xu X."/>
        </authorList>
    </citation>
    <scope>NUCLEOTIDE SEQUENCE [LARGE SCALE GENOMIC DNA]</scope>
    <source>
        <tissue evidence="2">Root</tissue>
    </source>
</reference>
<dbReference type="AlphaFoldDB" id="A0A0B2NQ77"/>
<proteinExistence type="predicted"/>
<gene>
    <name evidence="2" type="ORF">glysoja_035459</name>
</gene>
<protein>
    <submittedName>
        <fullName evidence="2">Uncharacterized protein</fullName>
    </submittedName>
</protein>
<feature type="transmembrane region" description="Helical" evidence="1">
    <location>
        <begin position="68"/>
        <end position="90"/>
    </location>
</feature>
<dbReference type="PANTHER" id="PTHR45085">
    <property type="entry name" value="F21J9.14"/>
    <property type="match status" value="1"/>
</dbReference>
<name>A0A0B2NQ77_GLYSO</name>
<evidence type="ECO:0000313" key="2">
    <source>
        <dbReference type="EMBL" id="KHM99194.1"/>
    </source>
</evidence>
<accession>A0A0B2NQ77</accession>